<organism evidence="1">
    <name type="scientific">uncultured Desulfobacterium sp</name>
    <dbReference type="NCBI Taxonomy" id="201089"/>
    <lineage>
        <taxon>Bacteria</taxon>
        <taxon>Pseudomonadati</taxon>
        <taxon>Thermodesulfobacteriota</taxon>
        <taxon>Desulfobacteria</taxon>
        <taxon>Desulfobacterales</taxon>
        <taxon>Desulfobacteriaceae</taxon>
        <taxon>Desulfobacterium</taxon>
        <taxon>environmental samples</taxon>
    </lineage>
</organism>
<sequence>MILSIKKSNSLQEIHIVFQIHIKNITHEGEILSDAEVGKNSHSRTAF</sequence>
<dbReference type="AlphaFoldDB" id="A0A445MQI5"/>
<accession>A0A445MQI5</accession>
<protein>
    <submittedName>
        <fullName evidence="1">Uncharacterized protein</fullName>
    </submittedName>
</protein>
<evidence type="ECO:0000313" key="1">
    <source>
        <dbReference type="EMBL" id="SPD71727.1"/>
    </source>
</evidence>
<name>A0A445MQI5_9BACT</name>
<reference evidence="1" key="1">
    <citation type="submission" date="2018-01" db="EMBL/GenBank/DDBJ databases">
        <authorList>
            <person name="Regsiter A."/>
            <person name="William W."/>
        </authorList>
    </citation>
    <scope>NUCLEOTIDE SEQUENCE</scope>
    <source>
        <strain evidence="1">TRIP AH-1</strain>
    </source>
</reference>
<dbReference type="EMBL" id="OJIN01000003">
    <property type="protein sequence ID" value="SPD71727.1"/>
    <property type="molecule type" value="Genomic_DNA"/>
</dbReference>
<gene>
    <name evidence="1" type="ORF">PITCH_A1000002</name>
</gene>
<proteinExistence type="predicted"/>